<evidence type="ECO:0000256" key="1">
    <source>
        <dbReference type="SAM" id="MobiDB-lite"/>
    </source>
</evidence>
<gene>
    <name evidence="2" type="ORF">Pyn_13585</name>
</gene>
<dbReference type="AlphaFoldDB" id="A0A314V0E9"/>
<feature type="compositionally biased region" description="Basic residues" evidence="1">
    <location>
        <begin position="114"/>
        <end position="125"/>
    </location>
</feature>
<evidence type="ECO:0000313" key="3">
    <source>
        <dbReference type="Proteomes" id="UP000250321"/>
    </source>
</evidence>
<reference evidence="2 3" key="1">
    <citation type="submission" date="2018-02" db="EMBL/GenBank/DDBJ databases">
        <title>Draft genome of wild Prunus yedoensis var. nudiflora.</title>
        <authorList>
            <person name="Baek S."/>
            <person name="Kim J.-H."/>
            <person name="Choi K."/>
            <person name="Kim G.-B."/>
            <person name="Cho A."/>
            <person name="Jang H."/>
            <person name="Shin C.-H."/>
            <person name="Yu H.-J."/>
            <person name="Mun J.-H."/>
        </authorList>
    </citation>
    <scope>NUCLEOTIDE SEQUENCE [LARGE SCALE GENOMIC DNA]</scope>
    <source>
        <strain evidence="3">cv. Jeju island</strain>
        <tissue evidence="2">Leaf</tissue>
    </source>
</reference>
<proteinExistence type="predicted"/>
<organism evidence="2 3">
    <name type="scientific">Prunus yedoensis var. nudiflora</name>
    <dbReference type="NCBI Taxonomy" id="2094558"/>
    <lineage>
        <taxon>Eukaryota</taxon>
        <taxon>Viridiplantae</taxon>
        <taxon>Streptophyta</taxon>
        <taxon>Embryophyta</taxon>
        <taxon>Tracheophyta</taxon>
        <taxon>Spermatophyta</taxon>
        <taxon>Magnoliopsida</taxon>
        <taxon>eudicotyledons</taxon>
        <taxon>Gunneridae</taxon>
        <taxon>Pentapetalae</taxon>
        <taxon>rosids</taxon>
        <taxon>fabids</taxon>
        <taxon>Rosales</taxon>
        <taxon>Rosaceae</taxon>
        <taxon>Amygdaloideae</taxon>
        <taxon>Amygdaleae</taxon>
        <taxon>Prunus</taxon>
    </lineage>
</organism>
<dbReference type="Proteomes" id="UP000250321">
    <property type="component" value="Unassembled WGS sequence"/>
</dbReference>
<dbReference type="EMBL" id="PJQY01002850">
    <property type="protein sequence ID" value="PQM42302.1"/>
    <property type="molecule type" value="Genomic_DNA"/>
</dbReference>
<feature type="region of interest" description="Disordered" evidence="1">
    <location>
        <begin position="107"/>
        <end position="128"/>
    </location>
</feature>
<sequence length="243" mass="28254">MEADEVMELYNSYWFKLEIFEKQPNSSNPSRIEANPVLEIEEEPSKPELLRIPTLLHTRSMSDELSSKTSFNFSSTPSPDSVLHRPRLFTILSGKEATEVETPIQRHVKESPKKITRRRRKKKKGESRSLTDLEFEELNGFMDLGFVFSEEDKEDSNLASIIPGLQRLGKKDGQDKVFDESTIPRPYLSEAWKVRDQRKREKPLMNWRFPALGNEIDMKDNLRWWAHTVASTAANREFSPPSR</sequence>
<name>A0A314V0E9_PRUYE</name>
<dbReference type="STRING" id="2094558.A0A314V0E9"/>
<keyword evidence="3" id="KW-1185">Reference proteome</keyword>
<dbReference type="PANTHER" id="PTHR33785:SF12">
    <property type="entry name" value="DUF1685 FAMILY PROTEIN"/>
    <property type="match status" value="1"/>
</dbReference>
<dbReference type="Pfam" id="PF07939">
    <property type="entry name" value="DUF1685"/>
    <property type="match status" value="1"/>
</dbReference>
<protein>
    <submittedName>
        <fullName evidence="2">Uncharacterized protein</fullName>
    </submittedName>
</protein>
<accession>A0A314V0E9</accession>
<evidence type="ECO:0000313" key="2">
    <source>
        <dbReference type="EMBL" id="PQM42302.1"/>
    </source>
</evidence>
<dbReference type="PANTHER" id="PTHR33785">
    <property type="entry name" value="OS06G0550800 PROTEIN"/>
    <property type="match status" value="1"/>
</dbReference>
<dbReference type="InterPro" id="IPR012881">
    <property type="entry name" value="DUF1685"/>
</dbReference>
<dbReference type="OrthoDB" id="1911878at2759"/>
<comment type="caution">
    <text evidence="2">The sequence shown here is derived from an EMBL/GenBank/DDBJ whole genome shotgun (WGS) entry which is preliminary data.</text>
</comment>